<evidence type="ECO:0000313" key="3">
    <source>
        <dbReference type="Proteomes" id="UP000075886"/>
    </source>
</evidence>
<reference evidence="3" key="1">
    <citation type="submission" date="2014-01" db="EMBL/GenBank/DDBJ databases">
        <title>The Genome Sequence of Anopheles farauti FAR1 (V2).</title>
        <authorList>
            <consortium name="The Broad Institute Genomics Platform"/>
            <person name="Neafsey D.E."/>
            <person name="Besansky N."/>
            <person name="Howell P."/>
            <person name="Walton C."/>
            <person name="Young S.K."/>
            <person name="Zeng Q."/>
            <person name="Gargeya S."/>
            <person name="Fitzgerald M."/>
            <person name="Haas B."/>
            <person name="Abouelleil A."/>
            <person name="Allen A.W."/>
            <person name="Alvarado L."/>
            <person name="Arachchi H.M."/>
            <person name="Berlin A.M."/>
            <person name="Chapman S.B."/>
            <person name="Gainer-Dewar J."/>
            <person name="Goldberg J."/>
            <person name="Griggs A."/>
            <person name="Gujja S."/>
            <person name="Hansen M."/>
            <person name="Howarth C."/>
            <person name="Imamovic A."/>
            <person name="Ireland A."/>
            <person name="Larimer J."/>
            <person name="McCowan C."/>
            <person name="Murphy C."/>
            <person name="Pearson M."/>
            <person name="Poon T.W."/>
            <person name="Priest M."/>
            <person name="Roberts A."/>
            <person name="Saif S."/>
            <person name="Shea T."/>
            <person name="Sisk P."/>
            <person name="Sykes S."/>
            <person name="Wortman J."/>
            <person name="Nusbaum C."/>
            <person name="Birren B."/>
        </authorList>
    </citation>
    <scope>NUCLEOTIDE SEQUENCE [LARGE SCALE GENOMIC DNA]</scope>
    <source>
        <strain evidence="3">FAR1</strain>
    </source>
</reference>
<sequence length="122" mass="14093">MIWALLVAALAAHVSCMDFQFTGVATVTKEDFCTRNTIDAWNCDAMFSFFLTVNPEMVECTDNRPTYSNHCELLPKPTKQPQRSMQCSYGICSTNFQNVPRTRTSYLNNEQTIPNYRSWRIF</sequence>
<dbReference type="STRING" id="69004.A0A1Y9H9J9"/>
<keyword evidence="3" id="KW-1185">Reference proteome</keyword>
<name>A0A1Y9H9J9_9DIPT</name>
<feature type="signal peptide" evidence="1">
    <location>
        <begin position="1"/>
        <end position="16"/>
    </location>
</feature>
<accession>A0A1Y9H9J9</accession>
<dbReference type="EMBL" id="AXCN02000029">
    <property type="status" value="NOT_ANNOTATED_CDS"/>
    <property type="molecule type" value="Genomic_DNA"/>
</dbReference>
<evidence type="ECO:0000256" key="1">
    <source>
        <dbReference type="SAM" id="SignalP"/>
    </source>
</evidence>
<keyword evidence="1" id="KW-0732">Signal</keyword>
<evidence type="ECO:0000313" key="2">
    <source>
        <dbReference type="EnsemblMetazoa" id="AFAF021713-PA"/>
    </source>
</evidence>
<dbReference type="VEuPathDB" id="VectorBase:AFAF021713"/>
<reference evidence="2" key="2">
    <citation type="submission" date="2020-05" db="UniProtKB">
        <authorList>
            <consortium name="EnsemblMetazoa"/>
        </authorList>
    </citation>
    <scope>IDENTIFICATION</scope>
    <source>
        <strain evidence="2">FAR1</strain>
    </source>
</reference>
<dbReference type="AlphaFoldDB" id="A0A1Y9H9J9"/>
<proteinExistence type="predicted"/>
<feature type="chain" id="PRO_5012893312" description="Kazal-like domain-containing protein" evidence="1">
    <location>
        <begin position="17"/>
        <end position="122"/>
    </location>
</feature>
<dbReference type="Proteomes" id="UP000075886">
    <property type="component" value="Unassembled WGS sequence"/>
</dbReference>
<organism evidence="2 3">
    <name type="scientific">Anopheles farauti</name>
    <dbReference type="NCBI Taxonomy" id="69004"/>
    <lineage>
        <taxon>Eukaryota</taxon>
        <taxon>Metazoa</taxon>
        <taxon>Ecdysozoa</taxon>
        <taxon>Arthropoda</taxon>
        <taxon>Hexapoda</taxon>
        <taxon>Insecta</taxon>
        <taxon>Pterygota</taxon>
        <taxon>Neoptera</taxon>
        <taxon>Endopterygota</taxon>
        <taxon>Diptera</taxon>
        <taxon>Nematocera</taxon>
        <taxon>Culicoidea</taxon>
        <taxon>Culicidae</taxon>
        <taxon>Anophelinae</taxon>
        <taxon>Anopheles</taxon>
    </lineage>
</organism>
<dbReference type="EnsemblMetazoa" id="AFAF021713-RA">
    <property type="protein sequence ID" value="AFAF021713-PA"/>
    <property type="gene ID" value="AFAF021713"/>
</dbReference>
<protein>
    <recommendedName>
        <fullName evidence="4">Kazal-like domain-containing protein</fullName>
    </recommendedName>
</protein>
<evidence type="ECO:0008006" key="4">
    <source>
        <dbReference type="Google" id="ProtNLM"/>
    </source>
</evidence>